<dbReference type="Pfam" id="PF07735">
    <property type="entry name" value="FBA_2"/>
    <property type="match status" value="1"/>
</dbReference>
<accession>A0A6A5G485</accession>
<evidence type="ECO:0000313" key="2">
    <source>
        <dbReference type="EMBL" id="KAF1749502.1"/>
    </source>
</evidence>
<dbReference type="CTD" id="78777983"/>
<sequence>MWTFLKSVDVGAPTNVQRLLLFVVDVYNTPAIDLVFDERQFDFVSGFINYIHSRKLHIQNLKISSTIVEDEIVGFVLDNCRAASEVHLNCPTTPGFDYLKKTPTPKFSLDKLTINYAEWVTTRHLTNLFINCKHVILDGCDSKNLKIKQFIKKWVYEYSQLKYASLTFDYVDFSMNDIMRRIPSKRVPTRTTSE</sequence>
<dbReference type="KEGG" id="crq:GCK72_025970"/>
<evidence type="ECO:0000313" key="3">
    <source>
        <dbReference type="Proteomes" id="UP000483820"/>
    </source>
</evidence>
<organism evidence="2 3">
    <name type="scientific">Caenorhabditis remanei</name>
    <name type="common">Caenorhabditis vulgaris</name>
    <dbReference type="NCBI Taxonomy" id="31234"/>
    <lineage>
        <taxon>Eukaryota</taxon>
        <taxon>Metazoa</taxon>
        <taxon>Ecdysozoa</taxon>
        <taxon>Nematoda</taxon>
        <taxon>Chromadorea</taxon>
        <taxon>Rhabditida</taxon>
        <taxon>Rhabditina</taxon>
        <taxon>Rhabditomorpha</taxon>
        <taxon>Rhabditoidea</taxon>
        <taxon>Rhabditidae</taxon>
        <taxon>Peloderinae</taxon>
        <taxon>Caenorhabditis</taxon>
    </lineage>
</organism>
<reference evidence="2 3" key="1">
    <citation type="submission" date="2019-12" db="EMBL/GenBank/DDBJ databases">
        <title>Chromosome-level assembly of the Caenorhabditis remanei genome.</title>
        <authorList>
            <person name="Teterina A.A."/>
            <person name="Willis J.H."/>
            <person name="Phillips P.C."/>
        </authorList>
    </citation>
    <scope>NUCLEOTIDE SEQUENCE [LARGE SCALE GENOMIC DNA]</scope>
    <source>
        <strain evidence="2 3">PX506</strain>
        <tissue evidence="2">Whole organism</tissue>
    </source>
</reference>
<comment type="caution">
    <text evidence="2">The sequence shown here is derived from an EMBL/GenBank/DDBJ whole genome shotgun (WGS) entry which is preliminary data.</text>
</comment>
<dbReference type="AlphaFoldDB" id="A0A6A5G485"/>
<dbReference type="GeneID" id="78777983"/>
<dbReference type="PANTHER" id="PTHR21503">
    <property type="entry name" value="F-BOX-CONTAINING HYPOTHETICAL PROTEIN C.ELEGANS"/>
    <property type="match status" value="1"/>
</dbReference>
<dbReference type="PANTHER" id="PTHR21503:SF48">
    <property type="entry name" value="F-BOX ASSOCIATED DOMAIN-CONTAINING PROTEIN-RELATED"/>
    <property type="match status" value="1"/>
</dbReference>
<name>A0A6A5G485_CAERE</name>
<dbReference type="EMBL" id="WUAV01000006">
    <property type="protein sequence ID" value="KAF1749502.1"/>
    <property type="molecule type" value="Genomic_DNA"/>
</dbReference>
<dbReference type="RefSeq" id="XP_053580152.1">
    <property type="nucleotide sequence ID" value="XM_053736586.1"/>
</dbReference>
<gene>
    <name evidence="2" type="ORF">GCK72_025970</name>
</gene>
<dbReference type="InterPro" id="IPR012885">
    <property type="entry name" value="F-box_Sdz-33"/>
</dbReference>
<proteinExistence type="predicted"/>
<dbReference type="Proteomes" id="UP000483820">
    <property type="component" value="Chromosome X"/>
</dbReference>
<protein>
    <recommendedName>
        <fullName evidence="1">Sdz-33 F-box domain-containing protein</fullName>
    </recommendedName>
</protein>
<evidence type="ECO:0000259" key="1">
    <source>
        <dbReference type="Pfam" id="PF07735"/>
    </source>
</evidence>
<feature type="domain" description="Sdz-33 F-box" evidence="1">
    <location>
        <begin position="108"/>
        <end position="155"/>
    </location>
</feature>